<reference evidence="4" key="1">
    <citation type="submission" date="2021-01" db="EMBL/GenBank/DDBJ databases">
        <authorList>
            <person name="Corre E."/>
            <person name="Pelletier E."/>
            <person name="Niang G."/>
            <person name="Scheremetjew M."/>
            <person name="Finn R."/>
            <person name="Kale V."/>
            <person name="Holt S."/>
            <person name="Cochrane G."/>
            <person name="Meng A."/>
            <person name="Brown T."/>
            <person name="Cohen L."/>
        </authorList>
    </citation>
    <scope>NUCLEOTIDE SEQUENCE</scope>
    <source>
        <strain evidence="4">CCMP622</strain>
    </source>
</reference>
<dbReference type="PANTHER" id="PTHR43948:SF10">
    <property type="entry name" value="MRJ, ISOFORM E"/>
    <property type="match status" value="1"/>
</dbReference>
<feature type="chain" id="PRO_5031394576" description="J domain-containing protein" evidence="2">
    <location>
        <begin position="24"/>
        <end position="260"/>
    </location>
</feature>
<dbReference type="PANTHER" id="PTHR43948">
    <property type="entry name" value="DNAJ HOMOLOG SUBFAMILY B"/>
    <property type="match status" value="1"/>
</dbReference>
<dbReference type="SUPFAM" id="SSF46565">
    <property type="entry name" value="Chaperone J-domain"/>
    <property type="match status" value="1"/>
</dbReference>
<evidence type="ECO:0000259" key="3">
    <source>
        <dbReference type="PROSITE" id="PS50076"/>
    </source>
</evidence>
<name>A0A7S2X7G0_9EUKA</name>
<dbReference type="SMART" id="SM00271">
    <property type="entry name" value="DnaJ"/>
    <property type="match status" value="1"/>
</dbReference>
<dbReference type="AlphaFoldDB" id="A0A7S2X7G0"/>
<sequence length="260" mass="29639">MEPKLTAWTSAVILFIWGDCASSFSVEDDDVQRRMEYLATLGLRPGCNPDEIRKVFKRRALRLHPDKHPNHMKLKADREFRRLKRAYEGLLEMAMRTERAAQSTGKESIDSGKDASSSESTLDGNAWVYKPLIRKDDLQPVRRKRPAQHKWRPRPIYERRRKHSNEITQILHEAEARWAIDEREDSLLDNASSASACCCDDIAETTWSADELAAGGGLLGDDYWSKMQARYRTATSASDAPTRQPRSLGDVLAQVRSSHL</sequence>
<gene>
    <name evidence="4" type="ORF">LSP00402_LOCUS507</name>
</gene>
<dbReference type="InterPro" id="IPR036869">
    <property type="entry name" value="J_dom_sf"/>
</dbReference>
<dbReference type="EMBL" id="HBHP01000758">
    <property type="protein sequence ID" value="CAD9744828.1"/>
    <property type="molecule type" value="Transcribed_RNA"/>
</dbReference>
<dbReference type="Gene3D" id="1.10.287.110">
    <property type="entry name" value="DnaJ domain"/>
    <property type="match status" value="1"/>
</dbReference>
<feature type="region of interest" description="Disordered" evidence="1">
    <location>
        <begin position="98"/>
        <end position="121"/>
    </location>
</feature>
<dbReference type="Pfam" id="PF00226">
    <property type="entry name" value="DnaJ"/>
    <property type="match status" value="1"/>
</dbReference>
<proteinExistence type="predicted"/>
<accession>A0A7S2X7G0</accession>
<dbReference type="PROSITE" id="PS50076">
    <property type="entry name" value="DNAJ_2"/>
    <property type="match status" value="1"/>
</dbReference>
<dbReference type="PRINTS" id="PR00625">
    <property type="entry name" value="JDOMAIN"/>
</dbReference>
<protein>
    <recommendedName>
        <fullName evidence="3">J domain-containing protein</fullName>
    </recommendedName>
</protein>
<dbReference type="InterPro" id="IPR001623">
    <property type="entry name" value="DnaJ_domain"/>
</dbReference>
<evidence type="ECO:0000256" key="1">
    <source>
        <dbReference type="SAM" id="MobiDB-lite"/>
    </source>
</evidence>
<dbReference type="CDD" id="cd06257">
    <property type="entry name" value="DnaJ"/>
    <property type="match status" value="1"/>
</dbReference>
<keyword evidence="2" id="KW-0732">Signal</keyword>
<evidence type="ECO:0000313" key="4">
    <source>
        <dbReference type="EMBL" id="CAD9744828.1"/>
    </source>
</evidence>
<feature type="signal peptide" evidence="2">
    <location>
        <begin position="1"/>
        <end position="23"/>
    </location>
</feature>
<evidence type="ECO:0000256" key="2">
    <source>
        <dbReference type="SAM" id="SignalP"/>
    </source>
</evidence>
<organism evidence="4">
    <name type="scientific">Lotharella oceanica</name>
    <dbReference type="NCBI Taxonomy" id="641309"/>
    <lineage>
        <taxon>Eukaryota</taxon>
        <taxon>Sar</taxon>
        <taxon>Rhizaria</taxon>
        <taxon>Cercozoa</taxon>
        <taxon>Chlorarachniophyceae</taxon>
        <taxon>Lotharella</taxon>
    </lineage>
</organism>
<feature type="domain" description="J" evidence="3">
    <location>
        <begin position="36"/>
        <end position="105"/>
    </location>
</feature>